<dbReference type="AlphaFoldDB" id="A0A0A8Y9N4"/>
<evidence type="ECO:0000256" key="1">
    <source>
        <dbReference type="SAM" id="MobiDB-lite"/>
    </source>
</evidence>
<feature type="region of interest" description="Disordered" evidence="1">
    <location>
        <begin position="1"/>
        <end position="70"/>
    </location>
</feature>
<organism evidence="2">
    <name type="scientific">Arundo donax</name>
    <name type="common">Giant reed</name>
    <name type="synonym">Donax arundinaceus</name>
    <dbReference type="NCBI Taxonomy" id="35708"/>
    <lineage>
        <taxon>Eukaryota</taxon>
        <taxon>Viridiplantae</taxon>
        <taxon>Streptophyta</taxon>
        <taxon>Embryophyta</taxon>
        <taxon>Tracheophyta</taxon>
        <taxon>Spermatophyta</taxon>
        <taxon>Magnoliopsida</taxon>
        <taxon>Liliopsida</taxon>
        <taxon>Poales</taxon>
        <taxon>Poaceae</taxon>
        <taxon>PACMAD clade</taxon>
        <taxon>Arundinoideae</taxon>
        <taxon>Arundineae</taxon>
        <taxon>Arundo</taxon>
    </lineage>
</organism>
<name>A0A0A8Y9N4_ARUDO</name>
<evidence type="ECO:0000313" key="2">
    <source>
        <dbReference type="EMBL" id="JAD22053.1"/>
    </source>
</evidence>
<accession>A0A0A8Y9N4</accession>
<protein>
    <submittedName>
        <fullName evidence="2">Uncharacterized protein</fullName>
    </submittedName>
</protein>
<reference evidence="2" key="1">
    <citation type="submission" date="2014-09" db="EMBL/GenBank/DDBJ databases">
        <authorList>
            <person name="Magalhaes I.L.F."/>
            <person name="Oliveira U."/>
            <person name="Santos F.R."/>
            <person name="Vidigal T.H.D.A."/>
            <person name="Brescovit A.D."/>
            <person name="Santos A.J."/>
        </authorList>
    </citation>
    <scope>NUCLEOTIDE SEQUENCE</scope>
    <source>
        <tissue evidence="2">Shoot tissue taken approximately 20 cm above the soil surface</tissue>
    </source>
</reference>
<sequence>MSVGSCTGRHYSTDALTTQPSCSMARRSTGVTVGHTTSTAPTASGNVSRRRRRTARRNLGAQLCCTPPSP</sequence>
<dbReference type="EMBL" id="GBRH01275842">
    <property type="protein sequence ID" value="JAD22053.1"/>
    <property type="molecule type" value="Transcribed_RNA"/>
</dbReference>
<feature type="compositionally biased region" description="Low complexity" evidence="1">
    <location>
        <begin position="26"/>
        <end position="39"/>
    </location>
</feature>
<proteinExistence type="predicted"/>
<reference evidence="2" key="2">
    <citation type="journal article" date="2015" name="Data Brief">
        <title>Shoot transcriptome of the giant reed, Arundo donax.</title>
        <authorList>
            <person name="Barrero R.A."/>
            <person name="Guerrero F.D."/>
            <person name="Moolhuijzen P."/>
            <person name="Goolsby J.A."/>
            <person name="Tidwell J."/>
            <person name="Bellgard S.E."/>
            <person name="Bellgard M.I."/>
        </authorList>
    </citation>
    <scope>NUCLEOTIDE SEQUENCE</scope>
    <source>
        <tissue evidence="2">Shoot tissue taken approximately 20 cm above the soil surface</tissue>
    </source>
</reference>